<dbReference type="EMBL" id="AP024086">
    <property type="protein sequence ID" value="BCL59977.1"/>
    <property type="molecule type" value="Genomic_DNA"/>
</dbReference>
<dbReference type="Proteomes" id="UP000826725">
    <property type="component" value="Chromosome"/>
</dbReference>
<dbReference type="AlphaFoldDB" id="A0A8D5JKX8"/>
<organism evidence="2 3">
    <name type="scientific">Desulfomarina profundi</name>
    <dbReference type="NCBI Taxonomy" id="2772557"/>
    <lineage>
        <taxon>Bacteria</taxon>
        <taxon>Pseudomonadati</taxon>
        <taxon>Thermodesulfobacteriota</taxon>
        <taxon>Desulfobulbia</taxon>
        <taxon>Desulfobulbales</taxon>
        <taxon>Desulfobulbaceae</taxon>
        <taxon>Desulfomarina</taxon>
    </lineage>
</organism>
<evidence type="ECO:0000313" key="3">
    <source>
        <dbReference type="Proteomes" id="UP000826725"/>
    </source>
</evidence>
<feature type="region of interest" description="Disordered" evidence="1">
    <location>
        <begin position="70"/>
        <end position="99"/>
    </location>
</feature>
<protein>
    <submittedName>
        <fullName evidence="2">Uncharacterized protein</fullName>
    </submittedName>
</protein>
<sequence>MAYVPQQGDKLRHDLTSYTPIQGNGLLFRLADAGRVCEYFVPQNGREILLDLEVSPDAPLDFVFARNCYPQETGETPDEPPTEEGVPLLRPGVSMPWGNGPGKERNYVSRWRDAGHVSSHNRLRWQNDRKHQDNDHGFPWGKLATPGGHWRVLFSRLARCPEVDINGLFGFPPEQKKKTALPWDELKLLEDKNRIPFRYPPRREHQSELPWQESGKYLDPEKQVPYRIGLANDHHHTTRWGKKFYKEICLRDYRLEKAAGTALLFDLDTPIDQVDDGALIRFHFDSLSYDLRCSHREPSGFRDAYIYVPSPFVPVTPTRGLHIIMNNVLLTRVSDDKPLDATSISLTTNFGSWCWGFEATLKTLESYLAARPDTSGNKTVRATVNGYDFLFEIDGASEQERFGEKSWSVRGRSISAELARPGAVAVSYTEGSDRNAVQLAERELENTGWTIDWQTVDWLVSAGAFSYTDKVKMEAIIRIAEAVGAQVQTIRDEKKLVVLPRYNGSPWNWDTATPDLIITESVVRQISHEWAPGPGYNGIFVTGTAQGVMAKVKRTGSAGDRLAPMVTDALITQTAAARERGRVALAASGSWQNLSIVLPLFAPPGQPGLLLPGALVKVVRPRGTWVGQVTGNRITGMRNNGLSVRQVINVERWRG</sequence>
<dbReference type="RefSeq" id="WP_228856152.1">
    <property type="nucleotide sequence ID" value="NZ_AP024086.1"/>
</dbReference>
<evidence type="ECO:0000313" key="2">
    <source>
        <dbReference type="EMBL" id="BCL59977.1"/>
    </source>
</evidence>
<proteinExistence type="predicted"/>
<evidence type="ECO:0000256" key="1">
    <source>
        <dbReference type="SAM" id="MobiDB-lite"/>
    </source>
</evidence>
<reference evidence="2" key="1">
    <citation type="submission" date="2020-09" db="EMBL/GenBank/DDBJ databases">
        <title>Desulfogranum mesoprofundum gen. nov., sp. nov., a novel mesophilic, sulfate-reducing chemolithoautotroph isolated from a deep-sea hydrothermal vent chimney in the Suiyo Seamount.</title>
        <authorList>
            <person name="Hashimoto Y."/>
            <person name="Nakagawa S."/>
        </authorList>
    </citation>
    <scope>NUCLEOTIDE SEQUENCE</scope>
    <source>
        <strain evidence="2">KT2</strain>
    </source>
</reference>
<name>A0A8D5JKX8_9BACT</name>
<dbReference type="KEGG" id="dbk:DGMP_06700"/>
<accession>A0A8D5JKX8</accession>
<gene>
    <name evidence="2" type="ORF">DGMP_06700</name>
</gene>
<keyword evidence="3" id="KW-1185">Reference proteome</keyword>